<evidence type="ECO:0000256" key="1">
    <source>
        <dbReference type="SAM" id="MobiDB-lite"/>
    </source>
</evidence>
<organism evidence="5 6">
    <name type="scientific">Streptomyces antimicrobicus</name>
    <dbReference type="NCBI Taxonomy" id="2883108"/>
    <lineage>
        <taxon>Bacteria</taxon>
        <taxon>Bacillati</taxon>
        <taxon>Actinomycetota</taxon>
        <taxon>Actinomycetes</taxon>
        <taxon>Kitasatosporales</taxon>
        <taxon>Streptomycetaceae</taxon>
        <taxon>Streptomyces</taxon>
    </lineage>
</organism>
<evidence type="ECO:0000259" key="3">
    <source>
        <dbReference type="Pfam" id="PF13828"/>
    </source>
</evidence>
<feature type="region of interest" description="Disordered" evidence="1">
    <location>
        <begin position="1"/>
        <end position="47"/>
    </location>
</feature>
<reference evidence="5 6" key="1">
    <citation type="submission" date="2021-10" db="EMBL/GenBank/DDBJ databases">
        <title>Streptomyces sp. strain SMC 277, a novel streptomycete isolated from soil.</title>
        <authorList>
            <person name="Chanama M."/>
        </authorList>
    </citation>
    <scope>NUCLEOTIDE SEQUENCE [LARGE SCALE GENOMIC DNA]</scope>
    <source>
        <strain evidence="5 6">SMC 277</strain>
    </source>
</reference>
<feature type="compositionally biased region" description="Pro residues" evidence="1">
    <location>
        <begin position="1"/>
        <end position="15"/>
    </location>
</feature>
<evidence type="ECO:0000259" key="4">
    <source>
        <dbReference type="Pfam" id="PF13845"/>
    </source>
</evidence>
<proteinExistence type="predicted"/>
<accession>A0ABS8B905</accession>
<feature type="domain" description="DUF4190" evidence="3">
    <location>
        <begin position="56"/>
        <end position="109"/>
    </location>
</feature>
<comment type="caution">
    <text evidence="5">The sequence shown here is derived from an EMBL/GenBank/DDBJ whole genome shotgun (WGS) entry which is preliminary data.</text>
</comment>
<dbReference type="EMBL" id="JAJAUY010000063">
    <property type="protein sequence ID" value="MCB5181099.1"/>
    <property type="molecule type" value="Genomic_DNA"/>
</dbReference>
<feature type="domain" description="Septum formation-related" evidence="4">
    <location>
        <begin position="151"/>
        <end position="267"/>
    </location>
</feature>
<keyword evidence="2" id="KW-0472">Membrane</keyword>
<name>A0ABS8B905_9ACTN</name>
<protein>
    <submittedName>
        <fullName evidence="5">DUF4190 domain-containing protein</fullName>
    </submittedName>
</protein>
<dbReference type="Pfam" id="PF13845">
    <property type="entry name" value="Septum_form"/>
    <property type="match status" value="1"/>
</dbReference>
<dbReference type="Pfam" id="PF13828">
    <property type="entry name" value="DUF4190"/>
    <property type="match status" value="1"/>
</dbReference>
<feature type="transmembrane region" description="Helical" evidence="2">
    <location>
        <begin position="55"/>
        <end position="80"/>
    </location>
</feature>
<feature type="compositionally biased region" description="Pro residues" evidence="1">
    <location>
        <begin position="23"/>
        <end position="47"/>
    </location>
</feature>
<dbReference type="InterPro" id="IPR026004">
    <property type="entry name" value="Septum_form"/>
</dbReference>
<evidence type="ECO:0000313" key="5">
    <source>
        <dbReference type="EMBL" id="MCB5181099.1"/>
    </source>
</evidence>
<feature type="transmembrane region" description="Helical" evidence="2">
    <location>
        <begin position="92"/>
        <end position="111"/>
    </location>
</feature>
<dbReference type="Proteomes" id="UP001199054">
    <property type="component" value="Unassembled WGS sequence"/>
</dbReference>
<keyword evidence="2" id="KW-1133">Transmembrane helix</keyword>
<gene>
    <name evidence="5" type="ORF">LG632_17135</name>
</gene>
<feature type="region of interest" description="Disordered" evidence="1">
    <location>
        <begin position="380"/>
        <end position="411"/>
    </location>
</feature>
<evidence type="ECO:0000256" key="2">
    <source>
        <dbReference type="SAM" id="Phobius"/>
    </source>
</evidence>
<keyword evidence="6" id="KW-1185">Reference proteome</keyword>
<dbReference type="InterPro" id="IPR025241">
    <property type="entry name" value="DUF4190"/>
</dbReference>
<sequence>MSTPPPSPWHPPQPQQPYQQPWGAPPPGGPGFPPPGGPGFPPPGFPPPSPSFNGFAIASLPVGLLCLPPLGVVFAIVALVQIPKRRERGKPLAIVGLVLSVLMSVLMVFVLDGAADSFMEGFRRGADRRAAQEGGGTADGTRTLVTKLRKGDCYNVPGGNLERETRVVFTVPCAEPHDAEVTEPRHGLGRGDYPGVEEIERQAVRACWRAQDEYAPDSWAVPAEVEMFYLHPTRESWNMGDKDITCLMAERNAKRRGSLRQENLTTEQRAYLTQADAVELALSNPPDADEVSDDLTGYKHWAHEVDTAMTAESDVLRTLAAKPALRRPADALRGELDRARAAWKAASTAKDAKAFEQAAAAAAAATRLETEKAMRAALGLTTTVPEWRQEREGAPDGGGSGSGRAPSHQAV</sequence>
<evidence type="ECO:0000313" key="6">
    <source>
        <dbReference type="Proteomes" id="UP001199054"/>
    </source>
</evidence>
<dbReference type="RefSeq" id="WP_226728186.1">
    <property type="nucleotide sequence ID" value="NZ_JAJAUY010000063.1"/>
</dbReference>
<keyword evidence="2" id="KW-0812">Transmembrane</keyword>